<reference evidence="2 3" key="1">
    <citation type="submission" date="2018-02" db="EMBL/GenBank/DDBJ databases">
        <title>Genomic Encyclopedia of Archaeal and Bacterial Type Strains, Phase II (KMG-II): from individual species to whole genera.</title>
        <authorList>
            <person name="Goeker M."/>
        </authorList>
    </citation>
    <scope>NUCLEOTIDE SEQUENCE [LARGE SCALE GENOMIC DNA]</scope>
    <source>
        <strain evidence="2 3">DSM 3808</strain>
    </source>
</reference>
<dbReference type="GO" id="GO:0005524">
    <property type="term" value="F:ATP binding"/>
    <property type="evidence" value="ECO:0007669"/>
    <property type="project" value="InterPro"/>
</dbReference>
<evidence type="ECO:0000313" key="3">
    <source>
        <dbReference type="Proteomes" id="UP000237749"/>
    </source>
</evidence>
<dbReference type="PANTHER" id="PTHR43581:SF2">
    <property type="entry name" value="EXCINUCLEASE ATPASE SUBUNIT"/>
    <property type="match status" value="1"/>
</dbReference>
<organism evidence="2 3">
    <name type="scientific">Lacrimispora xylanisolvens</name>
    <dbReference type="NCBI Taxonomy" id="384636"/>
    <lineage>
        <taxon>Bacteria</taxon>
        <taxon>Bacillati</taxon>
        <taxon>Bacillota</taxon>
        <taxon>Clostridia</taxon>
        <taxon>Lachnospirales</taxon>
        <taxon>Lachnospiraceae</taxon>
        <taxon>Lacrimispora</taxon>
    </lineage>
</organism>
<dbReference type="RefSeq" id="WP_104437390.1">
    <property type="nucleotide sequence ID" value="NZ_PTJA01000006.1"/>
</dbReference>
<dbReference type="EMBL" id="PTJA01000006">
    <property type="protein sequence ID" value="PPK80716.1"/>
    <property type="molecule type" value="Genomic_DNA"/>
</dbReference>
<gene>
    <name evidence="2" type="ORF">BXY41_106307</name>
</gene>
<comment type="caution">
    <text evidence="2">The sequence shown here is derived from an EMBL/GenBank/DDBJ whole genome shotgun (WGS) entry which is preliminary data.</text>
</comment>
<dbReference type="Proteomes" id="UP000237749">
    <property type="component" value="Unassembled WGS sequence"/>
</dbReference>
<proteinExistence type="predicted"/>
<dbReference type="InterPro" id="IPR051396">
    <property type="entry name" value="Bact_Antivir_Def_Nuclease"/>
</dbReference>
<evidence type="ECO:0000259" key="1">
    <source>
        <dbReference type="Pfam" id="PF13304"/>
    </source>
</evidence>
<dbReference type="AlphaFoldDB" id="A0A2S6HSQ6"/>
<feature type="domain" description="ATPase AAA-type core" evidence="1">
    <location>
        <begin position="475"/>
        <end position="530"/>
    </location>
</feature>
<name>A0A2S6HSQ6_9FIRM</name>
<dbReference type="SUPFAM" id="SSF52540">
    <property type="entry name" value="P-loop containing nucleoside triphosphate hydrolases"/>
    <property type="match status" value="1"/>
</dbReference>
<dbReference type="InterPro" id="IPR003959">
    <property type="entry name" value="ATPase_AAA_core"/>
</dbReference>
<dbReference type="Gene3D" id="3.40.50.300">
    <property type="entry name" value="P-loop containing nucleotide triphosphate hydrolases"/>
    <property type="match status" value="2"/>
</dbReference>
<dbReference type="Pfam" id="PF13304">
    <property type="entry name" value="AAA_21"/>
    <property type="match status" value="1"/>
</dbReference>
<protein>
    <submittedName>
        <fullName evidence="2">Putative AbiEii toxin of type IV toxin-antitoxin system</fullName>
    </submittedName>
</protein>
<accession>A0A2S6HSQ6</accession>
<evidence type="ECO:0000313" key="2">
    <source>
        <dbReference type="EMBL" id="PPK80716.1"/>
    </source>
</evidence>
<sequence length="673" mass="79740">MELLYLWINNSEHDCFIQKEFNFSALYKFKVDNLDNPRNLFCEKKDTINIFNSREDNGKINNITAVVGSNGAGKTTLLSFIANNNCFYKFNSAIGYEINDANEYEHHKSIYVFTENKKLIVYYNLEDKLTCNFKVLHKNLYWNRVKTNKIEQLNNVRRQLIIYLSNNSFMPESLVGYSRSDKTYNINLHQRSMNIVANNFYRALFGKHGYDNIKEDDLGFAWIIKENRDDKKFQDLLDILYYQFLLDNDISDFAGCFKGEIYIYFENIISLIENKYHDDFETIKLSNEGYYKLSGQKPDKAPSKLVKKFFDKINAFKKHYKFKEIEEARRKDCTIVLYVNLLFEFFFYEDNFKLPTVDFNKSLYDQLKKLPISEKYMEYLKDIKNIDDLLSLCYMRKNLIENPDDLACSYVKVICKKNADFYEHIRDIFKKRNSFALRYIRVENLGMSSGERAMQNMFSWFVLIPELDDIMGMERLDYTSKLLLIDEIDLYAHPEWQRKIISQLITTINKLEKEKPVQIVITSHSPLILSDIPRQNIIYLNRHDGKTVVENNDSHKQSFGANIYTILRENFFLEKGAVGEYAKEIIYGVYEKLKSREDLFANEESKQNEYKHIINMIGDDIVRNEMQRLFDEKYGTVSEKIFREIPQNVDELQKLKKHLENSLEAVNKMLGGD</sequence>
<dbReference type="GO" id="GO:0016887">
    <property type="term" value="F:ATP hydrolysis activity"/>
    <property type="evidence" value="ECO:0007669"/>
    <property type="project" value="InterPro"/>
</dbReference>
<keyword evidence="3" id="KW-1185">Reference proteome</keyword>
<dbReference type="InterPro" id="IPR027417">
    <property type="entry name" value="P-loop_NTPase"/>
</dbReference>
<dbReference type="PANTHER" id="PTHR43581">
    <property type="entry name" value="ATP/GTP PHOSPHATASE"/>
    <property type="match status" value="1"/>
</dbReference>
<dbReference type="OrthoDB" id="997844at2"/>